<feature type="compositionally biased region" description="Polar residues" evidence="1">
    <location>
        <begin position="1499"/>
        <end position="1514"/>
    </location>
</feature>
<feature type="compositionally biased region" description="Low complexity" evidence="1">
    <location>
        <begin position="1186"/>
        <end position="1200"/>
    </location>
</feature>
<dbReference type="SMART" id="SM01319">
    <property type="entry name" value="Tankyrase_bdg_C"/>
    <property type="match status" value="1"/>
</dbReference>
<feature type="compositionally biased region" description="Basic and acidic residues" evidence="1">
    <location>
        <begin position="364"/>
        <end position="379"/>
    </location>
</feature>
<dbReference type="PaxDb" id="9986-ENSOCUP00000014906"/>
<dbReference type="InterPro" id="IPR032764">
    <property type="entry name" value="Tankyrase-bd_C"/>
</dbReference>
<evidence type="ECO:0000313" key="4">
    <source>
        <dbReference type="Proteomes" id="UP000001811"/>
    </source>
</evidence>
<gene>
    <name evidence="3" type="primary">KIAA1671</name>
</gene>
<feature type="region of interest" description="Disordered" evidence="1">
    <location>
        <begin position="670"/>
        <end position="691"/>
    </location>
</feature>
<feature type="compositionally biased region" description="Polar residues" evidence="1">
    <location>
        <begin position="729"/>
        <end position="750"/>
    </location>
</feature>
<dbReference type="CTD" id="85379"/>
<feature type="compositionally biased region" description="Basic and acidic residues" evidence="1">
    <location>
        <begin position="281"/>
        <end position="298"/>
    </location>
</feature>
<feature type="compositionally biased region" description="Basic residues" evidence="1">
    <location>
        <begin position="1552"/>
        <end position="1570"/>
    </location>
</feature>
<dbReference type="OrthoDB" id="9950932at2759"/>
<reference evidence="3" key="3">
    <citation type="submission" date="2025-09" db="UniProtKB">
        <authorList>
            <consortium name="Ensembl"/>
        </authorList>
    </citation>
    <scope>IDENTIFICATION</scope>
    <source>
        <strain evidence="3">Thorbecke</strain>
    </source>
</reference>
<feature type="compositionally biased region" description="Basic and acidic residues" evidence="1">
    <location>
        <begin position="1227"/>
        <end position="1247"/>
    </location>
</feature>
<feature type="compositionally biased region" description="Basic and acidic residues" evidence="1">
    <location>
        <begin position="99"/>
        <end position="108"/>
    </location>
</feature>
<dbReference type="Bgee" id="ENSOCUG00000017339">
    <property type="expression patterns" value="Expressed in skeletal muscle tissue and 16 other cell types or tissues"/>
</dbReference>
<feature type="compositionally biased region" description="Low complexity" evidence="1">
    <location>
        <begin position="1658"/>
        <end position="1669"/>
    </location>
</feature>
<dbReference type="GO" id="GO:0045171">
    <property type="term" value="C:intercellular bridge"/>
    <property type="evidence" value="ECO:0007669"/>
    <property type="project" value="Ensembl"/>
</dbReference>
<dbReference type="PANTHER" id="PTHR22042">
    <property type="entry name" value="TANKYRASE 1 BINDING PROTEIN"/>
    <property type="match status" value="1"/>
</dbReference>
<feature type="region of interest" description="Disordered" evidence="1">
    <location>
        <begin position="1055"/>
        <end position="1111"/>
    </location>
</feature>
<feature type="region of interest" description="Disordered" evidence="1">
    <location>
        <begin position="571"/>
        <end position="656"/>
    </location>
</feature>
<feature type="compositionally biased region" description="Basic and acidic residues" evidence="1">
    <location>
        <begin position="1360"/>
        <end position="1385"/>
    </location>
</feature>
<feature type="compositionally biased region" description="Polar residues" evidence="1">
    <location>
        <begin position="901"/>
        <end position="910"/>
    </location>
</feature>
<feature type="region of interest" description="Disordered" evidence="1">
    <location>
        <begin position="890"/>
        <end position="943"/>
    </location>
</feature>
<feature type="compositionally biased region" description="Polar residues" evidence="1">
    <location>
        <begin position="1436"/>
        <end position="1446"/>
    </location>
</feature>
<dbReference type="OMA" id="ADQSGHC"/>
<evidence type="ECO:0000259" key="2">
    <source>
        <dbReference type="SMART" id="SM01319"/>
    </source>
</evidence>
<dbReference type="Ensembl" id="ENSOCUT00000052809.1">
    <property type="protein sequence ID" value="ENSOCUP00000039606.1"/>
    <property type="gene ID" value="ENSOCUG00000017339.4"/>
</dbReference>
<dbReference type="STRING" id="9986.ENSOCUP00000039606"/>
<feature type="compositionally biased region" description="Basic and acidic residues" evidence="1">
    <location>
        <begin position="596"/>
        <end position="613"/>
    </location>
</feature>
<feature type="domain" description="Tankyrase 1-binding protein C-terminal" evidence="2">
    <location>
        <begin position="1529"/>
        <end position="1702"/>
    </location>
</feature>
<feature type="compositionally biased region" description="Basic and acidic residues" evidence="1">
    <location>
        <begin position="1083"/>
        <end position="1095"/>
    </location>
</feature>
<dbReference type="InParanoid" id="A0A5F9D139"/>
<dbReference type="GeneID" id="100350449"/>
<feature type="region of interest" description="Disordered" evidence="1">
    <location>
        <begin position="1126"/>
        <end position="1711"/>
    </location>
</feature>
<feature type="compositionally biased region" description="Basic and acidic residues" evidence="1">
    <location>
        <begin position="1489"/>
        <end position="1498"/>
    </location>
</feature>
<feature type="compositionally biased region" description="Basic and acidic residues" evidence="1">
    <location>
        <begin position="1295"/>
        <end position="1322"/>
    </location>
</feature>
<accession>A0A5F9D139</accession>
<proteinExistence type="predicted"/>
<keyword evidence="4" id="KW-1185">Reference proteome</keyword>
<feature type="compositionally biased region" description="Basic and acidic residues" evidence="1">
    <location>
        <begin position="1126"/>
        <end position="1135"/>
    </location>
</feature>
<feature type="compositionally biased region" description="Polar residues" evidence="1">
    <location>
        <begin position="1459"/>
        <end position="1471"/>
    </location>
</feature>
<feature type="compositionally biased region" description="Polar residues" evidence="1">
    <location>
        <begin position="1535"/>
        <end position="1546"/>
    </location>
</feature>
<evidence type="ECO:0000256" key="1">
    <source>
        <dbReference type="SAM" id="MobiDB-lite"/>
    </source>
</evidence>
<dbReference type="InterPro" id="IPR040006">
    <property type="entry name" value="TNKS1BP1-like"/>
</dbReference>
<name>A0A5F9D139_RABIT</name>
<dbReference type="PANTHER" id="PTHR22042:SF3">
    <property type="entry name" value="RIKEN CDNA 2900026A02 GENE"/>
    <property type="match status" value="1"/>
</dbReference>
<feature type="compositionally biased region" description="Basic residues" evidence="1">
    <location>
        <begin position="1397"/>
        <end position="1406"/>
    </location>
</feature>
<dbReference type="GeneTree" id="ENSGT00940000154184"/>
<reference evidence="3" key="2">
    <citation type="submission" date="2025-08" db="UniProtKB">
        <authorList>
            <consortium name="Ensembl"/>
        </authorList>
    </citation>
    <scope>IDENTIFICATION</scope>
    <source>
        <strain evidence="3">Thorbecke</strain>
    </source>
</reference>
<feature type="compositionally biased region" description="Polar residues" evidence="1">
    <location>
        <begin position="779"/>
        <end position="789"/>
    </location>
</feature>
<feature type="compositionally biased region" description="Basic and acidic residues" evidence="1">
    <location>
        <begin position="1150"/>
        <end position="1160"/>
    </location>
</feature>
<dbReference type="RefSeq" id="XP_069922141.1">
    <property type="nucleotide sequence ID" value="XM_070066040.1"/>
</dbReference>
<feature type="region of interest" description="Disordered" evidence="1">
    <location>
        <begin position="403"/>
        <end position="554"/>
    </location>
</feature>
<feature type="compositionally biased region" description="Low complexity" evidence="1">
    <location>
        <begin position="167"/>
        <end position="182"/>
    </location>
</feature>
<dbReference type="GO" id="GO:0005929">
    <property type="term" value="C:cilium"/>
    <property type="evidence" value="ECO:0007669"/>
    <property type="project" value="Ensembl"/>
</dbReference>
<feature type="region of interest" description="Disordered" evidence="1">
    <location>
        <begin position="726"/>
        <end position="835"/>
    </location>
</feature>
<evidence type="ECO:0000313" key="3">
    <source>
        <dbReference type="Ensembl" id="ENSOCUP00000039606.1"/>
    </source>
</evidence>
<feature type="compositionally biased region" description="Basic and acidic residues" evidence="1">
    <location>
        <begin position="524"/>
        <end position="535"/>
    </location>
</feature>
<feature type="compositionally biased region" description="Basic and acidic residues" evidence="1">
    <location>
        <begin position="332"/>
        <end position="350"/>
    </location>
</feature>
<reference evidence="3 4" key="1">
    <citation type="journal article" date="2011" name="Nature">
        <title>A high-resolution map of human evolutionary constraint using 29 mammals.</title>
        <authorList>
            <person name="Lindblad-Toh K."/>
            <person name="Garber M."/>
            <person name="Zuk O."/>
            <person name="Lin M.F."/>
            <person name="Parker B.J."/>
            <person name="Washietl S."/>
            <person name="Kheradpour P."/>
            <person name="Ernst J."/>
            <person name="Jordan G."/>
            <person name="Mauceli E."/>
            <person name="Ward L.D."/>
            <person name="Lowe C.B."/>
            <person name="Holloway A.K."/>
            <person name="Clamp M."/>
            <person name="Gnerre S."/>
            <person name="Alfoldi J."/>
            <person name="Beal K."/>
            <person name="Chang J."/>
            <person name="Clawson H."/>
            <person name="Cuff J."/>
            <person name="Di Palma F."/>
            <person name="Fitzgerald S."/>
            <person name="Flicek P."/>
            <person name="Guttman M."/>
            <person name="Hubisz M.J."/>
            <person name="Jaffe D.B."/>
            <person name="Jungreis I."/>
            <person name="Kent W.J."/>
            <person name="Kostka D."/>
            <person name="Lara M."/>
            <person name="Martins A.L."/>
            <person name="Massingham T."/>
            <person name="Moltke I."/>
            <person name="Raney B.J."/>
            <person name="Rasmussen M.D."/>
            <person name="Robinson J."/>
            <person name="Stark A."/>
            <person name="Vilella A.J."/>
            <person name="Wen J."/>
            <person name="Xie X."/>
            <person name="Zody M.C."/>
            <person name="Baldwin J."/>
            <person name="Bloom T."/>
            <person name="Chin C.W."/>
            <person name="Heiman D."/>
            <person name="Nicol R."/>
            <person name="Nusbaum C."/>
            <person name="Young S."/>
            <person name="Wilkinson J."/>
            <person name="Worley K.C."/>
            <person name="Kovar C.L."/>
            <person name="Muzny D.M."/>
            <person name="Gibbs R.A."/>
            <person name="Cree A."/>
            <person name="Dihn H.H."/>
            <person name="Fowler G."/>
            <person name="Jhangiani S."/>
            <person name="Joshi V."/>
            <person name="Lee S."/>
            <person name="Lewis L.R."/>
            <person name="Nazareth L.V."/>
            <person name="Okwuonu G."/>
            <person name="Santibanez J."/>
            <person name="Warren W.C."/>
            <person name="Mardis E.R."/>
            <person name="Weinstock G.M."/>
            <person name="Wilson R.K."/>
            <person name="Delehaunty K."/>
            <person name="Dooling D."/>
            <person name="Fronik C."/>
            <person name="Fulton L."/>
            <person name="Fulton B."/>
            <person name="Graves T."/>
            <person name="Minx P."/>
            <person name="Sodergren E."/>
            <person name="Birney E."/>
            <person name="Margulies E.H."/>
            <person name="Herrero J."/>
            <person name="Green E.D."/>
            <person name="Haussler D."/>
            <person name="Siepel A."/>
            <person name="Goldman N."/>
            <person name="Pollard K.S."/>
            <person name="Pedersen J.S."/>
            <person name="Lander E.S."/>
            <person name="Kellis M."/>
        </authorList>
    </citation>
    <scope>NUCLEOTIDE SEQUENCE [LARGE SCALE GENOMIC DNA]</scope>
    <source>
        <strain evidence="4">Thorbecke</strain>
    </source>
</reference>
<feature type="region of interest" description="Disordered" evidence="1">
    <location>
        <begin position="1003"/>
        <end position="1041"/>
    </location>
</feature>
<dbReference type="Proteomes" id="UP000001811">
    <property type="component" value="Unplaced"/>
</dbReference>
<dbReference type="KEGG" id="ocu:100350449"/>
<protein>
    <submittedName>
        <fullName evidence="3">KIAA1671</fullName>
    </submittedName>
</protein>
<organism evidence="3 4">
    <name type="scientific">Oryctolagus cuniculus</name>
    <name type="common">Rabbit</name>
    <dbReference type="NCBI Taxonomy" id="9986"/>
    <lineage>
        <taxon>Eukaryota</taxon>
        <taxon>Metazoa</taxon>
        <taxon>Chordata</taxon>
        <taxon>Craniata</taxon>
        <taxon>Vertebrata</taxon>
        <taxon>Euteleostomi</taxon>
        <taxon>Mammalia</taxon>
        <taxon>Eutheria</taxon>
        <taxon>Euarchontoglires</taxon>
        <taxon>Glires</taxon>
        <taxon>Lagomorpha</taxon>
        <taxon>Leporidae</taxon>
        <taxon>Oryctolagus</taxon>
    </lineage>
</organism>
<feature type="compositionally biased region" description="Pro residues" evidence="1">
    <location>
        <begin position="351"/>
        <end position="360"/>
    </location>
</feature>
<feature type="region of interest" description="Disordered" evidence="1">
    <location>
        <begin position="47"/>
        <end position="380"/>
    </location>
</feature>
<feature type="compositionally biased region" description="Basic and acidic residues" evidence="1">
    <location>
        <begin position="1592"/>
        <end position="1603"/>
    </location>
</feature>
<dbReference type="Pfam" id="PF15327">
    <property type="entry name" value="Tankyrase_bdg_C"/>
    <property type="match status" value="1"/>
</dbReference>
<dbReference type="GO" id="GO:0015630">
    <property type="term" value="C:microtubule cytoskeleton"/>
    <property type="evidence" value="ECO:0007669"/>
    <property type="project" value="Ensembl"/>
</dbReference>
<feature type="compositionally biased region" description="Pro residues" evidence="1">
    <location>
        <begin position="79"/>
        <end position="91"/>
    </location>
</feature>
<feature type="compositionally biased region" description="Basic and acidic residues" evidence="1">
    <location>
        <begin position="477"/>
        <end position="505"/>
    </location>
</feature>
<sequence length="1711" mass="183820">MATRVEVSSIASLTAMPGLGDIGKEETLKRAYFRQAADPLGAPTARILEGKGSLSSPGPLFPLPRLAPKPFSKEQAPDVKPPAPSLWPGPPRQASSEEGAAKDLDRRVPSQGGQEAGGGGGLQRSPAVLSKAPFLWPSPSAMTLFESTQRKGKGVGHGPQEPPSGSRPEVAAKPAVPARKPTAPLPRPASIPQDTKPPAAPEAISPDQPRPAASSLEGAASPAPEPRPRLKRRPVSAIFMEALQPQKPGPSGLAGVGKAPPTPPEKTWERRPRPLSVDLTARFESREALLRKAAEEGHGGPVGSNAEHRGPERPNPGSPRSPGGSAGVVPRNEQRPWEEKARPDGEEPEKAPPSPLPRPGKGPDLAELKSRGADGESVDRCSVAGAAWTARGSVRKRLSLFGEESTSAVAAGPESPLATPEPPSPAPEPEKGGLSVQERIKGWAAESTEAKPEIRRRTFQARPLSADLTKLFSSSASRHEVKYEKSSEPSGELPKERREKPKEGQGLDAASAPRSPWKSGTLWEKSRQTERKDSSTQEPGRSLRPWEATPEDGGSFQTVWATVFEHHVERHSVADQSGRCLSATPPSDLGGTQSPEEPRARPEKGPRLGRDPAETAPLRKSSKWPGNPETEKVDGDPGRCPFRKYSGSPPASQRVEPKFNVIHTVGERAHSEAVATAPEATAQTLRSRTSRLSLPLRQLSQEAASPADPGGQAGAVQRASLIWEARGTQEASGGTGCSSPKWTAGLTVNWQKAPLPGREEPGAPEAGSARAVKAALWESPQQGPSSASTKPGGCVSAAERGPPQGGSLDPTLKAKAEPSDAQARAPPDSVSVQRGSLVLPASEGNPRLARFLEPEVQLRRAGPTDQRVDRWRRRTLPHDVKFDTFSFLPAENSVKAEQRGTSDSAPTGNASKKPHPRAQTQVINAGAAQDRASPAVRHGSPAEPRATFFAVTYQIPDIQKAKSIVRPAPEHMLEHSRKTPPPLSPLSLMAPLVSLRREELLDTAGGQNWAEGREREDVSEDVTGVPKTPPPTPTEHLAPAGDRIIDVDALRLQWGSERDSGFHKASPGGGLPQATPTPHSHPRARDVQGRRRTEVVSDTFPGKVRDGYRSSVVDLDALMAEYREQAARVSEEAQEKPGPPGGLAWRRRSWKEPPEAEQLWKEAGVTDASHAPAPGPGRQPAETPGAAPSAKSSPPLWALPHPAPPEKHPGPPAAPEGPRKKLLGIVVDEKQAFASKPREAVGRDSPAETKPSGPEDLGSRARGSPRSPPAERKKGTSTTATGQAEEEGSAAQWGDHPRDGVRSPLEVKRASSERGHPARIREGLSVMQDARERRQEQPTSRPSLPAENVEAKTGPGPWEPRTRDVHKVPPRDLGKGAAFPKDEQQPRQVSPTALGPRRSHSFHKDKRSGPFVGQLKQCFSRRTAEAKDTDTLVNEADSQYGTWTDQRQGRDSVAPESPSPDSSTTAWKQPPSSRLSSLSSHTETASAAEPHDSSREQRSTSVDRSSAELDSTDGSEGPPGPETCPARRADDFSFIDQTSVLDSSALKTRVQLSKRRRHRAPVSHALRRSRFSQSESGCPLEEETDNMWMFKDSTEEKSPRREESDEEEEKPPRAERTPVSRPQRMPVFPGVDPAVLKAQLHKRPEVSDGPGETPSWAPQPKTPKTPFQPGVLGSRVLPSSVEKDDSSEEPSPQWLRELKSKKRQSLYDNQA</sequence>